<gene>
    <name evidence="1" type="ORF">RPERSI_LOCUS7505</name>
</gene>
<name>A0ACA9NCD5_9GLOM</name>
<reference evidence="1" key="1">
    <citation type="submission" date="2021-06" db="EMBL/GenBank/DDBJ databases">
        <authorList>
            <person name="Kallberg Y."/>
            <person name="Tangrot J."/>
            <person name="Rosling A."/>
        </authorList>
    </citation>
    <scope>NUCLEOTIDE SEQUENCE</scope>
    <source>
        <strain evidence="1">MA461A</strain>
    </source>
</reference>
<dbReference type="EMBL" id="CAJVQC010012755">
    <property type="protein sequence ID" value="CAG8641579.1"/>
    <property type="molecule type" value="Genomic_DNA"/>
</dbReference>
<accession>A0ACA9NCD5</accession>
<sequence>MLKLPIENSEMCCSNEKVGLAKPIILPLLLQLYFNQDDVTREFCYKIRLYNSAFIFTSLGVNLDRNLANARKSIYTFRVQVNMKNLVVRLHTNIHGLDQRTQNAPTASQVQRWAPCQILYRNITIKHEQVESDENEINYDDEEPDDNNSTFIRCRKFVSAIEYYAYQLQIWPQCTNILLQTEDFSSNIC</sequence>
<organism evidence="1 2">
    <name type="scientific">Racocetra persica</name>
    <dbReference type="NCBI Taxonomy" id="160502"/>
    <lineage>
        <taxon>Eukaryota</taxon>
        <taxon>Fungi</taxon>
        <taxon>Fungi incertae sedis</taxon>
        <taxon>Mucoromycota</taxon>
        <taxon>Glomeromycotina</taxon>
        <taxon>Glomeromycetes</taxon>
        <taxon>Diversisporales</taxon>
        <taxon>Gigasporaceae</taxon>
        <taxon>Racocetra</taxon>
    </lineage>
</organism>
<dbReference type="Proteomes" id="UP000789920">
    <property type="component" value="Unassembled WGS sequence"/>
</dbReference>
<comment type="caution">
    <text evidence="1">The sequence shown here is derived from an EMBL/GenBank/DDBJ whole genome shotgun (WGS) entry which is preliminary data.</text>
</comment>
<keyword evidence="2" id="KW-1185">Reference proteome</keyword>
<evidence type="ECO:0000313" key="1">
    <source>
        <dbReference type="EMBL" id="CAG8641579.1"/>
    </source>
</evidence>
<protein>
    <submittedName>
        <fullName evidence="1">30783_t:CDS:1</fullName>
    </submittedName>
</protein>
<proteinExistence type="predicted"/>
<evidence type="ECO:0000313" key="2">
    <source>
        <dbReference type="Proteomes" id="UP000789920"/>
    </source>
</evidence>